<dbReference type="Gene3D" id="1.10.2020.10">
    <property type="entry name" value="uronate isomerase, domain 2, chain A"/>
    <property type="match status" value="1"/>
</dbReference>
<gene>
    <name evidence="7" type="primary">uxaC</name>
    <name evidence="8" type="ORF">DFP98_118104</name>
</gene>
<dbReference type="PANTHER" id="PTHR30068:SF4">
    <property type="entry name" value="URONATE ISOMERASE"/>
    <property type="match status" value="1"/>
</dbReference>
<comment type="caution">
    <text evidence="8">The sequence shown here is derived from an EMBL/GenBank/DDBJ whole genome shotgun (WGS) entry which is preliminary data.</text>
</comment>
<dbReference type="Pfam" id="PF02614">
    <property type="entry name" value="UxaC"/>
    <property type="match status" value="1"/>
</dbReference>
<dbReference type="GO" id="GO:0019698">
    <property type="term" value="P:D-galacturonate catabolic process"/>
    <property type="evidence" value="ECO:0007669"/>
    <property type="project" value="TreeGrafter"/>
</dbReference>
<evidence type="ECO:0000313" key="9">
    <source>
        <dbReference type="Proteomes" id="UP000256977"/>
    </source>
</evidence>
<evidence type="ECO:0000256" key="4">
    <source>
        <dbReference type="ARBA" id="ARBA00012546"/>
    </source>
</evidence>
<dbReference type="SUPFAM" id="SSF51556">
    <property type="entry name" value="Metallo-dependent hydrolases"/>
    <property type="match status" value="1"/>
</dbReference>
<evidence type="ECO:0000256" key="1">
    <source>
        <dbReference type="ARBA" id="ARBA00001165"/>
    </source>
</evidence>
<dbReference type="EMBL" id="QRDZ01000018">
    <property type="protein sequence ID" value="RED66481.1"/>
    <property type="molecule type" value="Genomic_DNA"/>
</dbReference>
<protein>
    <recommendedName>
        <fullName evidence="5 7">Uronate isomerase</fullName>
        <ecNumber evidence="4 7">5.3.1.12</ecNumber>
    </recommendedName>
    <alternativeName>
        <fullName evidence="7">Glucuronate isomerase</fullName>
    </alternativeName>
    <alternativeName>
        <fullName evidence="7">Uronic isomerase</fullName>
    </alternativeName>
</protein>
<dbReference type="Gene3D" id="3.20.20.140">
    <property type="entry name" value="Metal-dependent hydrolases"/>
    <property type="match status" value="1"/>
</dbReference>
<keyword evidence="6 7" id="KW-0413">Isomerase</keyword>
<comment type="catalytic activity">
    <reaction evidence="1 7">
        <text>D-glucuronate = D-fructuronate</text>
        <dbReference type="Rhea" id="RHEA:13049"/>
        <dbReference type="ChEBI" id="CHEBI:58720"/>
        <dbReference type="ChEBI" id="CHEBI:59863"/>
        <dbReference type="EC" id="5.3.1.12"/>
    </reaction>
</comment>
<evidence type="ECO:0000256" key="5">
    <source>
        <dbReference type="ARBA" id="ARBA00020555"/>
    </source>
</evidence>
<comment type="catalytic activity">
    <reaction evidence="7">
        <text>aldehydo-D-galacturonate = keto-D-tagaturonate</text>
        <dbReference type="Rhea" id="RHEA:27702"/>
        <dbReference type="ChEBI" id="CHEBI:12952"/>
        <dbReference type="ChEBI" id="CHEBI:17886"/>
    </reaction>
</comment>
<dbReference type="HAMAP" id="MF_00675">
    <property type="entry name" value="UxaC"/>
    <property type="match status" value="1"/>
</dbReference>
<proteinExistence type="inferred from homology"/>
<dbReference type="AlphaFoldDB" id="A0A3D9IXN4"/>
<name>A0A3D9IXN4_9BACL</name>
<reference evidence="8 9" key="1">
    <citation type="submission" date="2018-07" db="EMBL/GenBank/DDBJ databases">
        <title>Genomic Encyclopedia of Type Strains, Phase III (KMG-III): the genomes of soil and plant-associated and newly described type strains.</title>
        <authorList>
            <person name="Whitman W."/>
        </authorList>
    </citation>
    <scope>NUCLEOTIDE SEQUENCE [LARGE SCALE GENOMIC DNA]</scope>
    <source>
        <strain evidence="8 9">CECT 7287</strain>
    </source>
</reference>
<dbReference type="Proteomes" id="UP000256977">
    <property type="component" value="Unassembled WGS sequence"/>
</dbReference>
<organism evidence="8 9">
    <name type="scientific">Cohnella phaseoli</name>
    <dbReference type="NCBI Taxonomy" id="456490"/>
    <lineage>
        <taxon>Bacteria</taxon>
        <taxon>Bacillati</taxon>
        <taxon>Bacillota</taxon>
        <taxon>Bacilli</taxon>
        <taxon>Bacillales</taxon>
        <taxon>Paenibacillaceae</taxon>
        <taxon>Cohnella</taxon>
    </lineage>
</organism>
<evidence type="ECO:0000256" key="2">
    <source>
        <dbReference type="ARBA" id="ARBA00004892"/>
    </source>
</evidence>
<accession>A0A3D9IXN4</accession>
<keyword evidence="9" id="KW-1185">Reference proteome</keyword>
<evidence type="ECO:0000256" key="7">
    <source>
        <dbReference type="HAMAP-Rule" id="MF_00675"/>
    </source>
</evidence>
<comment type="similarity">
    <text evidence="3 7">Belongs to the metallo-dependent hydrolases superfamily. Uronate isomerase family.</text>
</comment>
<dbReference type="GO" id="GO:0042840">
    <property type="term" value="P:D-glucuronate catabolic process"/>
    <property type="evidence" value="ECO:0007669"/>
    <property type="project" value="TreeGrafter"/>
</dbReference>
<dbReference type="InterPro" id="IPR032466">
    <property type="entry name" value="Metal_Hydrolase"/>
</dbReference>
<evidence type="ECO:0000256" key="6">
    <source>
        <dbReference type="ARBA" id="ARBA00023235"/>
    </source>
</evidence>
<dbReference type="InterPro" id="IPR003766">
    <property type="entry name" value="Uronate_isomerase"/>
</dbReference>
<dbReference type="EC" id="5.3.1.12" evidence="4 7"/>
<comment type="pathway">
    <text evidence="2 7">Carbohydrate metabolism; pentose and glucuronate interconversion.</text>
</comment>
<evidence type="ECO:0000313" key="8">
    <source>
        <dbReference type="EMBL" id="RED66481.1"/>
    </source>
</evidence>
<sequence>MGDHFLLQSEVSRRLYHDYAAGQPIIDYHCHLNPQEIYEDKRFGNLAEIWLYGDHYKWRAMRANGIEETLVTGGPGVDDYDRFLAWARTVPATLGNPLYHWSHLELRRYFGIEEPINEKNAPAIWEKANAVLRSEDFSVRRLIRDQRVRVICTTDDPTDTLEYHEGIKGIADFDCLVLPSFRPDKGLEIRRDTFVPWVRKLGETAGMNVDTYEGFLEAVDNRIAFFAKVGCKVSDHALDRVLYAETSLGEVSAIYARALGGETLTLEEESKYKTYTLLHLGEQYSKLGWTMQLHIHASRNNNSRSFARLGPDTGFDSIHDGELAYPLMKLLDGIDAKAGLPRTILYSLNPKDYYVLGTVMGSFQGGGIPGKIQLGSAWWFNDTKDGMLEQMNALANLGLLSRFVGMLTDSRSFLSYPRHEYFRRILCDMLGGWVERGEAPEDMELLGGMVEDICYRNAKNYFGF</sequence>
<dbReference type="NCBIfam" id="NF002794">
    <property type="entry name" value="PRK02925.1"/>
    <property type="match status" value="1"/>
</dbReference>
<dbReference type="PANTHER" id="PTHR30068">
    <property type="entry name" value="URONATE ISOMERASE"/>
    <property type="match status" value="1"/>
</dbReference>
<dbReference type="GO" id="GO:0008880">
    <property type="term" value="F:glucuronate isomerase activity"/>
    <property type="evidence" value="ECO:0007669"/>
    <property type="project" value="UniProtKB-UniRule"/>
</dbReference>
<evidence type="ECO:0000256" key="3">
    <source>
        <dbReference type="ARBA" id="ARBA00008397"/>
    </source>
</evidence>
<dbReference type="UniPathway" id="UPA00246"/>